<evidence type="ECO:0000259" key="6">
    <source>
        <dbReference type="PROSITE" id="PS50305"/>
    </source>
</evidence>
<dbReference type="InParanoid" id="F6ZW81"/>
<evidence type="ECO:0000256" key="2">
    <source>
        <dbReference type="ARBA" id="ARBA00022723"/>
    </source>
</evidence>
<keyword evidence="3" id="KW-0862">Zinc</keyword>
<evidence type="ECO:0000256" key="3">
    <source>
        <dbReference type="ARBA" id="ARBA00022833"/>
    </source>
</evidence>
<dbReference type="EMBL" id="EAAA01001146">
    <property type="status" value="NOT_ANNOTATED_CDS"/>
    <property type="molecule type" value="Genomic_DNA"/>
</dbReference>
<dbReference type="GO" id="GO:0046872">
    <property type="term" value="F:metal ion binding"/>
    <property type="evidence" value="ECO:0007669"/>
    <property type="project" value="UniProtKB-KW"/>
</dbReference>
<dbReference type="PANTHER" id="PTHR11085:SF12">
    <property type="entry name" value="NAD-DEPENDENT PROTEIN DEACYLASE SIRTUIN-6"/>
    <property type="match status" value="1"/>
</dbReference>
<reference evidence="7" key="3">
    <citation type="submission" date="2025-08" db="UniProtKB">
        <authorList>
            <consortium name="Ensembl"/>
        </authorList>
    </citation>
    <scope>IDENTIFICATION</scope>
</reference>
<dbReference type="InterPro" id="IPR029035">
    <property type="entry name" value="DHS-like_NAD/FAD-binding_dom"/>
</dbReference>
<dbReference type="EC" id="2.3.1.286" evidence="1"/>
<dbReference type="PANTHER" id="PTHR11085">
    <property type="entry name" value="NAD-DEPENDENT PROTEIN DEACYLASE SIRTUIN-5, MITOCHONDRIAL-RELATED"/>
    <property type="match status" value="1"/>
</dbReference>
<evidence type="ECO:0000256" key="5">
    <source>
        <dbReference type="PROSITE-ProRule" id="PRU00236"/>
    </source>
</evidence>
<dbReference type="SUPFAM" id="SSF52467">
    <property type="entry name" value="DHS-like NAD/FAD-binding domain"/>
    <property type="match status" value="1"/>
</dbReference>
<reference evidence="8" key="1">
    <citation type="journal article" date="2002" name="Science">
        <title>The draft genome of Ciona intestinalis: insights into chordate and vertebrate origins.</title>
        <authorList>
            <person name="Dehal P."/>
            <person name="Satou Y."/>
            <person name="Campbell R.K."/>
            <person name="Chapman J."/>
            <person name="Degnan B."/>
            <person name="De Tomaso A."/>
            <person name="Davidson B."/>
            <person name="Di Gregorio A."/>
            <person name="Gelpke M."/>
            <person name="Goodstein D.M."/>
            <person name="Harafuji N."/>
            <person name="Hastings K.E."/>
            <person name="Ho I."/>
            <person name="Hotta K."/>
            <person name="Huang W."/>
            <person name="Kawashima T."/>
            <person name="Lemaire P."/>
            <person name="Martinez D."/>
            <person name="Meinertzhagen I.A."/>
            <person name="Necula S."/>
            <person name="Nonaka M."/>
            <person name="Putnam N."/>
            <person name="Rash S."/>
            <person name="Saiga H."/>
            <person name="Satake M."/>
            <person name="Terry A."/>
            <person name="Yamada L."/>
            <person name="Wang H.G."/>
            <person name="Awazu S."/>
            <person name="Azumi K."/>
            <person name="Boore J."/>
            <person name="Branno M."/>
            <person name="Chin-Bow S."/>
            <person name="DeSantis R."/>
            <person name="Doyle S."/>
            <person name="Francino P."/>
            <person name="Keys D.N."/>
            <person name="Haga S."/>
            <person name="Hayashi H."/>
            <person name="Hino K."/>
            <person name="Imai K.S."/>
            <person name="Inaba K."/>
            <person name="Kano S."/>
            <person name="Kobayashi K."/>
            <person name="Kobayashi M."/>
            <person name="Lee B.I."/>
            <person name="Makabe K.W."/>
            <person name="Manohar C."/>
            <person name="Matassi G."/>
            <person name="Medina M."/>
            <person name="Mochizuki Y."/>
            <person name="Mount S."/>
            <person name="Morishita T."/>
            <person name="Miura S."/>
            <person name="Nakayama A."/>
            <person name="Nishizaka S."/>
            <person name="Nomoto H."/>
            <person name="Ohta F."/>
            <person name="Oishi K."/>
            <person name="Rigoutsos I."/>
            <person name="Sano M."/>
            <person name="Sasaki A."/>
            <person name="Sasakura Y."/>
            <person name="Shoguchi E."/>
            <person name="Shin-i T."/>
            <person name="Spagnuolo A."/>
            <person name="Stainier D."/>
            <person name="Suzuki M.M."/>
            <person name="Tassy O."/>
            <person name="Takatori N."/>
            <person name="Tokuoka M."/>
            <person name="Yagi K."/>
            <person name="Yoshizaki F."/>
            <person name="Wada S."/>
            <person name="Zhang C."/>
            <person name="Hyatt P.D."/>
            <person name="Larimer F."/>
            <person name="Detter C."/>
            <person name="Doggett N."/>
            <person name="Glavina T."/>
            <person name="Hawkins T."/>
            <person name="Richardson P."/>
            <person name="Lucas S."/>
            <person name="Kohara Y."/>
            <person name="Levine M."/>
            <person name="Satoh N."/>
            <person name="Rokhsar D.S."/>
        </authorList>
    </citation>
    <scope>NUCLEOTIDE SEQUENCE [LARGE SCALE GENOMIC DNA]</scope>
</reference>
<accession>F6ZW81</accession>
<protein>
    <recommendedName>
        <fullName evidence="1">protein acetyllysine N-acetyltransferase</fullName>
        <ecNumber evidence="1">2.3.1.286</ecNumber>
    </recommendedName>
</protein>
<proteinExistence type="predicted"/>
<evidence type="ECO:0000256" key="4">
    <source>
        <dbReference type="ARBA" id="ARBA00023027"/>
    </source>
</evidence>
<reference evidence="7" key="4">
    <citation type="submission" date="2025-09" db="UniProtKB">
        <authorList>
            <consortium name="Ensembl"/>
        </authorList>
    </citation>
    <scope>IDENTIFICATION</scope>
</reference>
<organism evidence="7 8">
    <name type="scientific">Ciona intestinalis</name>
    <name type="common">Transparent sea squirt</name>
    <name type="synonym">Ascidia intestinalis</name>
    <dbReference type="NCBI Taxonomy" id="7719"/>
    <lineage>
        <taxon>Eukaryota</taxon>
        <taxon>Metazoa</taxon>
        <taxon>Chordata</taxon>
        <taxon>Tunicata</taxon>
        <taxon>Ascidiacea</taxon>
        <taxon>Phlebobranchia</taxon>
        <taxon>Cionidae</taxon>
        <taxon>Ciona</taxon>
    </lineage>
</organism>
<dbReference type="GeneTree" id="ENSGT00940000160088"/>
<keyword evidence="8" id="KW-1185">Reference proteome</keyword>
<comment type="caution">
    <text evidence="5">Lacks conserved residue(s) required for the propagation of feature annotation.</text>
</comment>
<keyword evidence="2" id="KW-0479">Metal-binding</keyword>
<dbReference type="HOGENOM" id="CLU_2432477_0_0_1"/>
<reference evidence="7" key="2">
    <citation type="journal article" date="2008" name="Genome Biol.">
        <title>Improved genome assembly and evidence-based global gene model set for the chordate Ciona intestinalis: new insight into intron and operon populations.</title>
        <authorList>
            <person name="Satou Y."/>
            <person name="Mineta K."/>
            <person name="Ogasawara M."/>
            <person name="Sasakura Y."/>
            <person name="Shoguchi E."/>
            <person name="Ueno K."/>
            <person name="Yamada L."/>
            <person name="Matsumoto J."/>
            <person name="Wasserscheid J."/>
            <person name="Dewar K."/>
            <person name="Wiley G.B."/>
            <person name="Macmil S.L."/>
            <person name="Roe B.A."/>
            <person name="Zeller R.W."/>
            <person name="Hastings K.E."/>
            <person name="Lemaire P."/>
            <person name="Lindquist E."/>
            <person name="Endo T."/>
            <person name="Hotta K."/>
            <person name="Inaba K."/>
        </authorList>
    </citation>
    <scope>NUCLEOTIDE SEQUENCE [LARGE SCALE GENOMIC DNA]</scope>
    <source>
        <strain evidence="7">wild type</strain>
    </source>
</reference>
<sequence>AADLAITIGSSLQIVPAANLPLLTKKNGGKVVIINLQQTKHDKKADLLIRGYADDIMRIVMNKLNILVPSYTKPVVRLCSDNKIPDSVNLD</sequence>
<feature type="domain" description="Deacetylase sirtuin-type" evidence="6">
    <location>
        <begin position="1"/>
        <end position="67"/>
    </location>
</feature>
<dbReference type="PROSITE" id="PS50305">
    <property type="entry name" value="SIRTUIN"/>
    <property type="match status" value="1"/>
</dbReference>
<dbReference type="Gene3D" id="3.40.50.1220">
    <property type="entry name" value="TPP-binding domain"/>
    <property type="match status" value="1"/>
</dbReference>
<dbReference type="AlphaFoldDB" id="F6ZW81"/>
<evidence type="ECO:0000313" key="8">
    <source>
        <dbReference type="Proteomes" id="UP000008144"/>
    </source>
</evidence>
<dbReference type="Ensembl" id="ENSCINT00000002463.3">
    <property type="protein sequence ID" value="ENSCINP00000002463.3"/>
    <property type="gene ID" value="ENSCING00000001266.3"/>
</dbReference>
<dbReference type="InterPro" id="IPR026590">
    <property type="entry name" value="Ssirtuin_cat_dom"/>
</dbReference>
<evidence type="ECO:0000313" key="7">
    <source>
        <dbReference type="Ensembl" id="ENSCINP00000002463.3"/>
    </source>
</evidence>
<dbReference type="InterPro" id="IPR050134">
    <property type="entry name" value="NAD-dep_sirtuin_deacylases"/>
</dbReference>
<name>F6ZW81_CIOIN</name>
<dbReference type="Proteomes" id="UP000008144">
    <property type="component" value="Chromosome 14"/>
</dbReference>
<evidence type="ECO:0000256" key="1">
    <source>
        <dbReference type="ARBA" id="ARBA00012928"/>
    </source>
</evidence>
<keyword evidence="4" id="KW-0520">NAD</keyword>
<dbReference type="STRING" id="7719.ENSCINP00000002463"/>
<dbReference type="GO" id="GO:0034979">
    <property type="term" value="F:NAD-dependent protein lysine deacetylase activity"/>
    <property type="evidence" value="ECO:0007669"/>
    <property type="project" value="UniProtKB-EC"/>
</dbReference>